<protein>
    <submittedName>
        <fullName evidence="1">Uncharacterized protein</fullName>
    </submittedName>
</protein>
<proteinExistence type="predicted"/>
<evidence type="ECO:0000313" key="1">
    <source>
        <dbReference type="EMBL" id="MBD2684406.1"/>
    </source>
</evidence>
<organism evidence="1 2">
    <name type="scientific">Aphanizomenon flos-aquae FACHB-1249</name>
    <dbReference type="NCBI Taxonomy" id="2692889"/>
    <lineage>
        <taxon>Bacteria</taxon>
        <taxon>Bacillati</taxon>
        <taxon>Cyanobacteriota</taxon>
        <taxon>Cyanophyceae</taxon>
        <taxon>Nostocales</taxon>
        <taxon>Aphanizomenonaceae</taxon>
        <taxon>Aphanizomenon</taxon>
    </lineage>
</organism>
<reference evidence="1 2" key="1">
    <citation type="journal article" date="2020" name="ISME J.">
        <title>Comparative genomics reveals insights into cyanobacterial evolution and habitat adaptation.</title>
        <authorList>
            <person name="Chen M.Y."/>
            <person name="Teng W.K."/>
            <person name="Zhao L."/>
            <person name="Hu C.X."/>
            <person name="Zhou Y.K."/>
            <person name="Han B.P."/>
            <person name="Song L.R."/>
            <person name="Shu W.S."/>
        </authorList>
    </citation>
    <scope>NUCLEOTIDE SEQUENCE [LARGE SCALE GENOMIC DNA]</scope>
    <source>
        <strain evidence="1 2">FACHB-1249</strain>
    </source>
</reference>
<accession>A0ABR8IM91</accession>
<keyword evidence="2" id="KW-1185">Reference proteome</keyword>
<sequence>MINFAMLGPIIIGVAALVNVKFGANATTFGYLQSAYGIGALQGFFQFAQQLY</sequence>
<dbReference type="RefSeq" id="WP_190650971.1">
    <property type="nucleotide sequence ID" value="NZ_JACJTM010000005.1"/>
</dbReference>
<gene>
    <name evidence="1" type="ORF">H6G43_03925</name>
</gene>
<evidence type="ECO:0000313" key="2">
    <source>
        <dbReference type="Proteomes" id="UP000660270"/>
    </source>
</evidence>
<dbReference type="EMBL" id="JACJTM010000005">
    <property type="protein sequence ID" value="MBD2684406.1"/>
    <property type="molecule type" value="Genomic_DNA"/>
</dbReference>
<comment type="caution">
    <text evidence="1">The sequence shown here is derived from an EMBL/GenBank/DDBJ whole genome shotgun (WGS) entry which is preliminary data.</text>
</comment>
<dbReference type="Proteomes" id="UP000660270">
    <property type="component" value="Unassembled WGS sequence"/>
</dbReference>
<name>A0ABR8IM91_APHFL</name>